<evidence type="ECO:0000256" key="9">
    <source>
        <dbReference type="SAM" id="Phobius"/>
    </source>
</evidence>
<gene>
    <name evidence="11" type="primary">mcp4_4</name>
    <name evidence="11" type="ORF">AW10_03240</name>
</gene>
<dbReference type="GO" id="GO:0005886">
    <property type="term" value="C:plasma membrane"/>
    <property type="evidence" value="ECO:0007669"/>
    <property type="project" value="UniProtKB-SubCell"/>
</dbReference>
<feature type="transmembrane region" description="Helical" evidence="9">
    <location>
        <begin position="190"/>
        <end position="211"/>
    </location>
</feature>
<accession>A0A011PMA5</accession>
<feature type="domain" description="Methyl-accepting transducer" evidence="10">
    <location>
        <begin position="273"/>
        <end position="509"/>
    </location>
</feature>
<dbReference type="Gene3D" id="3.30.450.20">
    <property type="entry name" value="PAS domain"/>
    <property type="match status" value="1"/>
</dbReference>
<evidence type="ECO:0000313" key="11">
    <source>
        <dbReference type="EMBL" id="EXI78157.1"/>
    </source>
</evidence>
<dbReference type="SMART" id="SM01049">
    <property type="entry name" value="Cache_2"/>
    <property type="match status" value="1"/>
</dbReference>
<dbReference type="Gene3D" id="1.10.287.950">
    <property type="entry name" value="Methyl-accepting chemotaxis protein"/>
    <property type="match status" value="1"/>
</dbReference>
<dbReference type="Pfam" id="PF17200">
    <property type="entry name" value="sCache_2"/>
    <property type="match status" value="1"/>
</dbReference>
<dbReference type="Pfam" id="PF00015">
    <property type="entry name" value="MCPsignal"/>
    <property type="match status" value="1"/>
</dbReference>
<dbReference type="InterPro" id="IPR004090">
    <property type="entry name" value="Chemotax_Me-accpt_rcpt"/>
</dbReference>
<keyword evidence="4 9" id="KW-1133">Transmembrane helix</keyword>
<keyword evidence="5 9" id="KW-0472">Membrane</keyword>
<evidence type="ECO:0000256" key="4">
    <source>
        <dbReference type="ARBA" id="ARBA00022989"/>
    </source>
</evidence>
<dbReference type="AlphaFoldDB" id="A0A011PMA5"/>
<dbReference type="PRINTS" id="PR00260">
    <property type="entry name" value="CHEMTRNSDUCR"/>
</dbReference>
<comment type="similarity">
    <text evidence="7">Belongs to the methyl-accepting chemotaxis (MCP) protein family.</text>
</comment>
<dbReference type="InterPro" id="IPR004089">
    <property type="entry name" value="MCPsignal_dom"/>
</dbReference>
<comment type="subcellular location">
    <subcellularLocation>
        <location evidence="1">Cell membrane</location>
        <topology evidence="1">Multi-pass membrane protein</topology>
    </subcellularLocation>
</comment>
<comment type="caution">
    <text evidence="11">The sequence shown here is derived from an EMBL/GenBank/DDBJ whole genome shotgun (WGS) entry which is preliminary data.</text>
</comment>
<dbReference type="SMART" id="SM00283">
    <property type="entry name" value="MA"/>
    <property type="match status" value="1"/>
</dbReference>
<dbReference type="GO" id="GO:0004888">
    <property type="term" value="F:transmembrane signaling receptor activity"/>
    <property type="evidence" value="ECO:0007669"/>
    <property type="project" value="InterPro"/>
</dbReference>
<evidence type="ECO:0000256" key="7">
    <source>
        <dbReference type="ARBA" id="ARBA00029447"/>
    </source>
</evidence>
<name>A0A011PMA5_9PROT</name>
<feature type="transmembrane region" description="Helical" evidence="9">
    <location>
        <begin position="12"/>
        <end position="32"/>
    </location>
</feature>
<dbReference type="PATRIC" id="fig|1454003.3.peg.3296"/>
<dbReference type="PROSITE" id="PS50111">
    <property type="entry name" value="CHEMOTAXIS_TRANSDUC_2"/>
    <property type="match status" value="1"/>
</dbReference>
<evidence type="ECO:0000313" key="12">
    <source>
        <dbReference type="Proteomes" id="UP000021816"/>
    </source>
</evidence>
<keyword evidence="3 9" id="KW-0812">Transmembrane</keyword>
<dbReference type="PANTHER" id="PTHR32089">
    <property type="entry name" value="METHYL-ACCEPTING CHEMOTAXIS PROTEIN MCPB"/>
    <property type="match status" value="1"/>
</dbReference>
<evidence type="ECO:0000256" key="8">
    <source>
        <dbReference type="PROSITE-ProRule" id="PRU00284"/>
    </source>
</evidence>
<reference evidence="11 12" key="1">
    <citation type="submission" date="2014-02" db="EMBL/GenBank/DDBJ databases">
        <title>Expanding our view of genomic diversity in Candidatus Accumulibacter clades.</title>
        <authorList>
            <person name="Skennerton C.T."/>
            <person name="Barr J.J."/>
            <person name="Slater F.R."/>
            <person name="Bond P.L."/>
            <person name="Tyson G.W."/>
        </authorList>
    </citation>
    <scope>NUCLEOTIDE SEQUENCE [LARGE SCALE GENOMIC DNA]</scope>
    <source>
        <strain evidence="12">BA-92</strain>
    </source>
</reference>
<evidence type="ECO:0000256" key="1">
    <source>
        <dbReference type="ARBA" id="ARBA00004651"/>
    </source>
</evidence>
<sequence>MKVGEWSIKTRFVVVLVVAVLGLAALGLNSLYELRKGMLEDRKDKIHALVEVATGVVARFHELAKSGALSEDEAKRQALETVRQMRYANGEYFFVLDSQHQFVMHAAKAALEGKSGADLRDPNGKLFIQELVSVAQASEQGGIVDYSFAKAGSDKAVPKLSYSAHFKPWGWVIGTGIYLDDVDQAFAREALNALIIIALVIGVLAGVSMWIGRSVLRQLGGEPAEASAIALRIASGDLGQEMTTEKRLSGSLLHSIAQMQNRLRGIIAEIDQLSSALANSASEISVATDETRHAAEAQANSTSATAASIEELTVSINEVAQNAQATGENSRAAANCAEQGRTLVSSSAAEIEKVAEIVARSSEQIRQLATRSRDIGGIAEVIREIAEQTNLLALNAAIEAARAGEQGRGFAVVADEVRKLAERTSKATNEISTMVVSVQADTELAVGAMGEAAPQVSRSLDKAREASDMLESIHRQAHESSERVQQVATATREQATVANDIAGHVQNIASMTEETNATMHSNAESASALNGLANRLREVVAYFRVT</sequence>
<dbReference type="CDD" id="cd11386">
    <property type="entry name" value="MCP_signal"/>
    <property type="match status" value="1"/>
</dbReference>
<protein>
    <submittedName>
        <fullName evidence="11">Methyl-accepting chemotaxis protein 4</fullName>
    </submittedName>
</protein>
<dbReference type="EMBL" id="JEMX01000078">
    <property type="protein sequence ID" value="EXI78157.1"/>
    <property type="molecule type" value="Genomic_DNA"/>
</dbReference>
<keyword evidence="6 8" id="KW-0807">Transducer</keyword>
<dbReference type="PANTHER" id="PTHR32089:SF119">
    <property type="entry name" value="METHYL-ACCEPTING CHEMOTAXIS PROTEIN CTPL"/>
    <property type="match status" value="1"/>
</dbReference>
<evidence type="ECO:0000256" key="6">
    <source>
        <dbReference type="ARBA" id="ARBA00023224"/>
    </source>
</evidence>
<organism evidence="11 12">
    <name type="scientific">Candidatus Accumulibacter appositus</name>
    <dbReference type="NCBI Taxonomy" id="1454003"/>
    <lineage>
        <taxon>Bacteria</taxon>
        <taxon>Pseudomonadati</taxon>
        <taxon>Pseudomonadota</taxon>
        <taxon>Betaproteobacteria</taxon>
        <taxon>Candidatus Accumulibacter</taxon>
    </lineage>
</organism>
<evidence type="ECO:0000256" key="3">
    <source>
        <dbReference type="ARBA" id="ARBA00022692"/>
    </source>
</evidence>
<proteinExistence type="inferred from homology"/>
<dbReference type="FunFam" id="1.10.287.950:FF:000001">
    <property type="entry name" value="Methyl-accepting chemotaxis sensory transducer"/>
    <property type="match status" value="1"/>
</dbReference>
<dbReference type="GO" id="GO:0007165">
    <property type="term" value="P:signal transduction"/>
    <property type="evidence" value="ECO:0007669"/>
    <property type="project" value="UniProtKB-KW"/>
</dbReference>
<dbReference type="InterPro" id="IPR033480">
    <property type="entry name" value="sCache_2"/>
</dbReference>
<dbReference type="Proteomes" id="UP000021816">
    <property type="component" value="Unassembled WGS sequence"/>
</dbReference>
<keyword evidence="2" id="KW-1003">Cell membrane</keyword>
<evidence type="ECO:0000256" key="2">
    <source>
        <dbReference type="ARBA" id="ARBA00022475"/>
    </source>
</evidence>
<dbReference type="SUPFAM" id="SSF58104">
    <property type="entry name" value="Methyl-accepting chemotaxis protein (MCP) signaling domain"/>
    <property type="match status" value="1"/>
</dbReference>
<dbReference type="STRING" id="1454003.AW10_03240"/>
<evidence type="ECO:0000256" key="5">
    <source>
        <dbReference type="ARBA" id="ARBA00023136"/>
    </source>
</evidence>
<dbReference type="GO" id="GO:0006935">
    <property type="term" value="P:chemotaxis"/>
    <property type="evidence" value="ECO:0007669"/>
    <property type="project" value="InterPro"/>
</dbReference>
<evidence type="ECO:0000259" key="10">
    <source>
        <dbReference type="PROSITE" id="PS50111"/>
    </source>
</evidence>